<organism evidence="1 2">
    <name type="scientific">Pistacia integerrima</name>
    <dbReference type="NCBI Taxonomy" id="434235"/>
    <lineage>
        <taxon>Eukaryota</taxon>
        <taxon>Viridiplantae</taxon>
        <taxon>Streptophyta</taxon>
        <taxon>Embryophyta</taxon>
        <taxon>Tracheophyta</taxon>
        <taxon>Spermatophyta</taxon>
        <taxon>Magnoliopsida</taxon>
        <taxon>eudicotyledons</taxon>
        <taxon>Gunneridae</taxon>
        <taxon>Pentapetalae</taxon>
        <taxon>rosids</taxon>
        <taxon>malvids</taxon>
        <taxon>Sapindales</taxon>
        <taxon>Anacardiaceae</taxon>
        <taxon>Pistacia</taxon>
    </lineage>
</organism>
<gene>
    <name evidence="1" type="ORF">Pint_14735</name>
</gene>
<accession>A0ACC0Y5X4</accession>
<keyword evidence="2" id="KW-1185">Reference proteome</keyword>
<sequence length="422" mass="46041">MQFRKELCRNFQRGSCQYGERCKFLHVTQQHPKSNAIGFGTQAASQQHQQKSNPFGFGVQNSPQSKGPNNFGNKQNQFKPFENKWSRFSPIPTTGAPSSSRQPENHSQSTNHKCTDPESCKRLIAEDFEHESPLWKLTCYSHWKNAPCDIVGDVSYEELRAAAYDDAKRGLNLQSIVERERNLLNSKLIEFDNLLRNPYTGPVNPGLASQRQFLVATQSEHSSTPQNNAPPSVSSFSQLGSSVNMGFGTRQESLLESDFVLIFMETIVSVGLPSTPSNNAFGQPTNNSYCSQTSSIFGTNNLPSASAGPFGSQLSAQSVRSSFTSNMTGFGNSGVIGAGSNKFSNPSMSTNNFSSLSFGNQTALPGAPVSSSNAAEQATVNIQLMKNLQSESVTGDSSVWLKEKWIPGEIPEEAPPDAFCME</sequence>
<proteinExistence type="predicted"/>
<evidence type="ECO:0000313" key="1">
    <source>
        <dbReference type="EMBL" id="KAJ0030384.1"/>
    </source>
</evidence>
<reference evidence="2" key="1">
    <citation type="journal article" date="2023" name="G3 (Bethesda)">
        <title>Genome assembly and association tests identify interacting loci associated with vigor, precocity, and sex in interspecific pistachio rootstocks.</title>
        <authorList>
            <person name="Palmer W."/>
            <person name="Jacygrad E."/>
            <person name="Sagayaradj S."/>
            <person name="Cavanaugh K."/>
            <person name="Han R."/>
            <person name="Bertier L."/>
            <person name="Beede B."/>
            <person name="Kafkas S."/>
            <person name="Golino D."/>
            <person name="Preece J."/>
            <person name="Michelmore R."/>
        </authorList>
    </citation>
    <scope>NUCLEOTIDE SEQUENCE [LARGE SCALE GENOMIC DNA]</scope>
</reference>
<comment type="caution">
    <text evidence="1">The sequence shown here is derived from an EMBL/GenBank/DDBJ whole genome shotgun (WGS) entry which is preliminary data.</text>
</comment>
<dbReference type="EMBL" id="CM047743">
    <property type="protein sequence ID" value="KAJ0030384.1"/>
    <property type="molecule type" value="Genomic_DNA"/>
</dbReference>
<dbReference type="Proteomes" id="UP001163603">
    <property type="component" value="Chromosome 8"/>
</dbReference>
<evidence type="ECO:0000313" key="2">
    <source>
        <dbReference type="Proteomes" id="UP001163603"/>
    </source>
</evidence>
<protein>
    <submittedName>
        <fullName evidence="1">Uncharacterized protein</fullName>
    </submittedName>
</protein>
<name>A0ACC0Y5X4_9ROSI</name>